<organism evidence="3 4">
    <name type="scientific">Saccharophagus degradans</name>
    <dbReference type="NCBI Taxonomy" id="86304"/>
    <lineage>
        <taxon>Bacteria</taxon>
        <taxon>Pseudomonadati</taxon>
        <taxon>Pseudomonadota</taxon>
        <taxon>Gammaproteobacteria</taxon>
        <taxon>Cellvibrionales</taxon>
        <taxon>Cellvibrionaceae</taxon>
        <taxon>Saccharophagus</taxon>
    </lineage>
</organism>
<dbReference type="PANTHER" id="PTHR43362">
    <property type="entry name" value="MANNITOL DEHYDROGENASE DSF1-RELATED"/>
    <property type="match status" value="1"/>
</dbReference>
<dbReference type="Gene3D" id="1.10.1040.10">
    <property type="entry name" value="N-(1-d-carboxylethyl)-l-norvaline Dehydrogenase, domain 2"/>
    <property type="match status" value="1"/>
</dbReference>
<feature type="non-terminal residue" evidence="3">
    <location>
        <position position="1"/>
    </location>
</feature>
<reference evidence="3" key="1">
    <citation type="submission" date="2023-07" db="EMBL/GenBank/DDBJ databases">
        <title>Genome content predicts the carbon catabolic preferences of heterotrophic bacteria.</title>
        <authorList>
            <person name="Gralka M."/>
        </authorList>
    </citation>
    <scope>NUCLEOTIDE SEQUENCE</scope>
    <source>
        <strain evidence="3">I3M17_2</strain>
    </source>
</reference>
<evidence type="ECO:0000256" key="1">
    <source>
        <dbReference type="ARBA" id="ARBA00023002"/>
    </source>
</evidence>
<dbReference type="InterPro" id="IPR008927">
    <property type="entry name" value="6-PGluconate_DH-like_C_sf"/>
</dbReference>
<comment type="caution">
    <text evidence="3">The sequence shown here is derived from an EMBL/GenBank/DDBJ whole genome shotgun (WGS) entry which is preliminary data.</text>
</comment>
<dbReference type="PANTHER" id="PTHR43362:SF1">
    <property type="entry name" value="MANNITOL DEHYDROGENASE 2-RELATED"/>
    <property type="match status" value="1"/>
</dbReference>
<name>A0AAW7XG32_9GAMM</name>
<protein>
    <submittedName>
        <fullName evidence="3">Mannitol dehydrogenase family protein</fullName>
    </submittedName>
</protein>
<keyword evidence="1" id="KW-0560">Oxidoreductase</keyword>
<dbReference type="Proteomes" id="UP001169760">
    <property type="component" value="Unassembled WGS sequence"/>
</dbReference>
<gene>
    <name evidence="3" type="ORF">Q4521_22610</name>
</gene>
<dbReference type="InterPro" id="IPR013118">
    <property type="entry name" value="Mannitol_DH_C"/>
</dbReference>
<proteinExistence type="predicted"/>
<dbReference type="EMBL" id="JAUOPB010000557">
    <property type="protein sequence ID" value="MDO6425284.1"/>
    <property type="molecule type" value="Genomic_DNA"/>
</dbReference>
<dbReference type="InterPro" id="IPR050988">
    <property type="entry name" value="Mannitol_DH/Oxidoreductase"/>
</dbReference>
<feature type="non-terminal residue" evidence="3">
    <location>
        <position position="79"/>
    </location>
</feature>
<evidence type="ECO:0000313" key="4">
    <source>
        <dbReference type="Proteomes" id="UP001169760"/>
    </source>
</evidence>
<feature type="domain" description="Mannitol dehydrogenase C-terminal" evidence="2">
    <location>
        <begin position="4"/>
        <end position="77"/>
    </location>
</feature>
<dbReference type="AlphaFoldDB" id="A0AAW7XG32"/>
<accession>A0AAW7XG32</accession>
<dbReference type="SUPFAM" id="SSF48179">
    <property type="entry name" value="6-phosphogluconate dehydrogenase C-terminal domain-like"/>
    <property type="match status" value="1"/>
</dbReference>
<evidence type="ECO:0000259" key="2">
    <source>
        <dbReference type="Pfam" id="PF08125"/>
    </source>
</evidence>
<evidence type="ECO:0000313" key="3">
    <source>
        <dbReference type="EMBL" id="MDO6425284.1"/>
    </source>
</evidence>
<dbReference type="Pfam" id="PF08125">
    <property type="entry name" value="Mannitol_dh_C"/>
    <property type="match status" value="1"/>
</dbReference>
<dbReference type="GO" id="GO:0016616">
    <property type="term" value="F:oxidoreductase activity, acting on the CH-OH group of donors, NAD or NADP as acceptor"/>
    <property type="evidence" value="ECO:0007669"/>
    <property type="project" value="TreeGrafter"/>
</dbReference>
<sequence>VELCKKFIDTEAGPTVNTPDGFDIEDYKQQLRDRFANPGLKHRTWQFALDGSQKIPQRILETLRVQLASGGSIELISLA</sequence>
<dbReference type="InterPro" id="IPR013328">
    <property type="entry name" value="6PGD_dom2"/>
</dbReference>